<dbReference type="InParanoid" id="A0E8N0"/>
<dbReference type="EMBL" id="CT868664">
    <property type="protein sequence ID" value="CAK91647.1"/>
    <property type="molecule type" value="Genomic_DNA"/>
</dbReference>
<protein>
    <submittedName>
        <fullName evidence="1">Uncharacterized protein</fullName>
    </submittedName>
</protein>
<dbReference type="Proteomes" id="UP000000600">
    <property type="component" value="Unassembled WGS sequence"/>
</dbReference>
<keyword evidence="2" id="KW-1185">Reference proteome</keyword>
<gene>
    <name evidence="1" type="ORF">GSPATT00024376001</name>
</gene>
<accession>A0E8N0</accession>
<dbReference type="HOGENOM" id="CLU_1647028_0_0_1"/>
<evidence type="ECO:0000313" key="1">
    <source>
        <dbReference type="EMBL" id="CAK91647.1"/>
    </source>
</evidence>
<dbReference type="KEGG" id="ptm:GSPATT00024376001"/>
<reference evidence="1 2" key="1">
    <citation type="journal article" date="2006" name="Nature">
        <title>Global trends of whole-genome duplications revealed by the ciliate Paramecium tetraurelia.</title>
        <authorList>
            <consortium name="Genoscope"/>
            <person name="Aury J.-M."/>
            <person name="Jaillon O."/>
            <person name="Duret L."/>
            <person name="Noel B."/>
            <person name="Jubin C."/>
            <person name="Porcel B.M."/>
            <person name="Segurens B."/>
            <person name="Daubin V."/>
            <person name="Anthouard V."/>
            <person name="Aiach N."/>
            <person name="Arnaiz O."/>
            <person name="Billaut A."/>
            <person name="Beisson J."/>
            <person name="Blanc I."/>
            <person name="Bouhouche K."/>
            <person name="Camara F."/>
            <person name="Duharcourt S."/>
            <person name="Guigo R."/>
            <person name="Gogendeau D."/>
            <person name="Katinka M."/>
            <person name="Keller A.-M."/>
            <person name="Kissmehl R."/>
            <person name="Klotz C."/>
            <person name="Koll F."/>
            <person name="Le Moue A."/>
            <person name="Lepere C."/>
            <person name="Malinsky S."/>
            <person name="Nowacki M."/>
            <person name="Nowak J.K."/>
            <person name="Plattner H."/>
            <person name="Poulain J."/>
            <person name="Ruiz F."/>
            <person name="Serrano V."/>
            <person name="Zagulski M."/>
            <person name="Dessen P."/>
            <person name="Betermier M."/>
            <person name="Weissenbach J."/>
            <person name="Scarpelli C."/>
            <person name="Schachter V."/>
            <person name="Sperling L."/>
            <person name="Meyer E."/>
            <person name="Cohen J."/>
            <person name="Wincker P."/>
        </authorList>
    </citation>
    <scope>NUCLEOTIDE SEQUENCE [LARGE SCALE GENOMIC DNA]</scope>
    <source>
        <strain evidence="1 2">Stock d4-2</strain>
    </source>
</reference>
<evidence type="ECO:0000313" key="2">
    <source>
        <dbReference type="Proteomes" id="UP000000600"/>
    </source>
</evidence>
<organism evidence="1 2">
    <name type="scientific">Paramecium tetraurelia</name>
    <dbReference type="NCBI Taxonomy" id="5888"/>
    <lineage>
        <taxon>Eukaryota</taxon>
        <taxon>Sar</taxon>
        <taxon>Alveolata</taxon>
        <taxon>Ciliophora</taxon>
        <taxon>Intramacronucleata</taxon>
        <taxon>Oligohymenophorea</taxon>
        <taxon>Peniculida</taxon>
        <taxon>Parameciidae</taxon>
        <taxon>Paramecium</taxon>
    </lineage>
</organism>
<dbReference type="RefSeq" id="XP_001459044.1">
    <property type="nucleotide sequence ID" value="XM_001459007.1"/>
</dbReference>
<name>A0E8N0_PARTE</name>
<dbReference type="GeneID" id="5044829"/>
<dbReference type="AlphaFoldDB" id="A0E8N0"/>
<proteinExistence type="predicted"/>
<sequence>MKTKILDKENYLVEKIQFQILRDLLNFHPSRILEQDKNKKLAQCIIDAVEFHQLYCFSQSKRIQNFNKQIDKGKQSTKFQLLRNLCLCKEQLPLTQNEAQQKYFLEQQFFRFEDSEISLFQQTELHSRVYFLQDLLSEGSEKHLKIVNDEIQQETEGFTSE</sequence>